<dbReference type="FunFam" id="3.40.640.10:FF:000020">
    <property type="entry name" value="sphingosine-1-phosphate lyase 1"/>
    <property type="match status" value="1"/>
</dbReference>
<evidence type="ECO:0000256" key="15">
    <source>
        <dbReference type="ARBA" id="ARBA00042568"/>
    </source>
</evidence>
<evidence type="ECO:0000256" key="6">
    <source>
        <dbReference type="ARBA" id="ARBA00022824"/>
    </source>
</evidence>
<keyword evidence="6" id="KW-0256">Endoplasmic reticulum</keyword>
<keyword evidence="12" id="KW-0456">Lyase</keyword>
<comment type="pathway">
    <text evidence="4">Sphingolipid metabolism.</text>
</comment>
<comment type="subcellular location">
    <subcellularLocation>
        <location evidence="2">Endoplasmic reticulum membrane</location>
        <topology evidence="2">Single-pass membrane protein</topology>
    </subcellularLocation>
</comment>
<evidence type="ECO:0000256" key="8">
    <source>
        <dbReference type="ARBA" id="ARBA00022919"/>
    </source>
</evidence>
<dbReference type="Pfam" id="PF00282">
    <property type="entry name" value="Pyridoxal_deC"/>
    <property type="match status" value="1"/>
</dbReference>
<evidence type="ECO:0000313" key="18">
    <source>
        <dbReference type="Proteomes" id="UP000692954"/>
    </source>
</evidence>
<keyword evidence="8" id="KW-0746">Sphingolipid metabolism</keyword>
<comment type="pathway">
    <text evidence="3">Lipid metabolism; sphingolipid metabolism.</text>
</comment>
<dbReference type="GO" id="GO:0030170">
    <property type="term" value="F:pyridoxal phosphate binding"/>
    <property type="evidence" value="ECO:0007669"/>
    <property type="project" value="InterPro"/>
</dbReference>
<evidence type="ECO:0000256" key="16">
    <source>
        <dbReference type="PIRSR" id="PIRSR602129-50"/>
    </source>
</evidence>
<evidence type="ECO:0000256" key="4">
    <source>
        <dbReference type="ARBA" id="ARBA00004991"/>
    </source>
</evidence>
<evidence type="ECO:0000256" key="12">
    <source>
        <dbReference type="ARBA" id="ARBA00023239"/>
    </source>
</evidence>
<comment type="cofactor">
    <cofactor evidence="1 16">
        <name>pyridoxal 5'-phosphate</name>
        <dbReference type="ChEBI" id="CHEBI:597326"/>
    </cofactor>
</comment>
<dbReference type="PANTHER" id="PTHR42735">
    <property type="match status" value="1"/>
</dbReference>
<comment type="caution">
    <text evidence="17">The sequence shown here is derived from an EMBL/GenBank/DDBJ whole genome shotgun (WGS) entry which is preliminary data.</text>
</comment>
<comment type="similarity">
    <text evidence="13">Belongs to the group II decarboxylase family. Sphingosine-1-phosphate lyase subfamily.</text>
</comment>
<evidence type="ECO:0000256" key="1">
    <source>
        <dbReference type="ARBA" id="ARBA00001933"/>
    </source>
</evidence>
<dbReference type="GO" id="GO:0008117">
    <property type="term" value="F:sphinganine-1-phosphate aldolase activity"/>
    <property type="evidence" value="ECO:0007669"/>
    <property type="project" value="UniProtKB-EC"/>
</dbReference>
<protein>
    <recommendedName>
        <fullName evidence="14">sphinganine-1-phosphate aldolase</fullName>
        <ecNumber evidence="14">4.1.2.27</ecNumber>
    </recommendedName>
    <alternativeName>
        <fullName evidence="15">Sphingosine-1-phosphate aldolase</fullName>
    </alternativeName>
</protein>
<keyword evidence="18" id="KW-1185">Reference proteome</keyword>
<name>A0A8S1PBI1_9CILI</name>
<dbReference type="InterPro" id="IPR050477">
    <property type="entry name" value="GrpII_AminoAcid_Decarb"/>
</dbReference>
<keyword evidence="9" id="KW-1133">Transmembrane helix</keyword>
<evidence type="ECO:0000256" key="10">
    <source>
        <dbReference type="ARBA" id="ARBA00023098"/>
    </source>
</evidence>
<keyword evidence="5" id="KW-0812">Transmembrane</keyword>
<dbReference type="AlphaFoldDB" id="A0A8S1PBI1"/>
<evidence type="ECO:0000256" key="7">
    <source>
        <dbReference type="ARBA" id="ARBA00022898"/>
    </source>
</evidence>
<dbReference type="Proteomes" id="UP000692954">
    <property type="component" value="Unassembled WGS sequence"/>
</dbReference>
<dbReference type="EMBL" id="CAJJDN010000073">
    <property type="protein sequence ID" value="CAD8100083.1"/>
    <property type="molecule type" value="Genomic_DNA"/>
</dbReference>
<accession>A0A8S1PBI1</accession>
<evidence type="ECO:0000256" key="9">
    <source>
        <dbReference type="ARBA" id="ARBA00022989"/>
    </source>
</evidence>
<gene>
    <name evidence="17" type="ORF">PSON_ATCC_30995.1.T0730059</name>
</gene>
<sequence length="559" mass="62723">MEQLLPMVIEEYNVFKQFIRELYKQTPLQEYTKSLDIFDTAVLVSIISIIGLWAIRNLNFPNKDYNQSFFGYLKAQIFLFFVNYCPGVNSYIEKQKQNALQSFSDSMEKMTTKKTLKLPENGIDTDTIMDKLNEWVERDIKHYGSGKVSGSLYVMPDKQFIKNAQDFCKNFLYSNPLHPDLWPATRQMEAEVIRMTGDLFGQEKESIGIVTTGGTESILLGMLAYRNWGEQYKGITNPNIVIPETAHAAFYRAGEYFKIQVRIAKVNQTTFQVDVNDLRRQIDSNTVCIVGSLPNFGYGIFDPIEQLAQIAKKKKIGLHIDACLGGFTAIFAKDHGVDLGKFDFTLDGVTSISCDQHKHGLAPKGVSTVLFKTKQLRESAFFSIATWSGGAYAAPSMQGSKCGVGVAGAWFTMQSIGKKKYIEYSKKIMDATQLLAKQLSEIPEIQVCGNPQINCVAFISKQSWLNVYAVHEILTHQGWTISSVQKPAGIHISITQQNVSNLKQYVHDIKAAIEKIKANPQEYKKGGEMGTLYGTTQKIPDSKLAGQALKVYLDSLLKI</sequence>
<dbReference type="InterPro" id="IPR002129">
    <property type="entry name" value="PyrdxlP-dep_de-COase"/>
</dbReference>
<dbReference type="OrthoDB" id="10254570at2759"/>
<evidence type="ECO:0000256" key="3">
    <source>
        <dbReference type="ARBA" id="ARBA00004760"/>
    </source>
</evidence>
<evidence type="ECO:0000256" key="14">
    <source>
        <dbReference type="ARBA" id="ARBA00038965"/>
    </source>
</evidence>
<dbReference type="GO" id="GO:0030149">
    <property type="term" value="P:sphingolipid catabolic process"/>
    <property type="evidence" value="ECO:0007669"/>
    <property type="project" value="TreeGrafter"/>
</dbReference>
<feature type="modified residue" description="N6-(pyridoxal phosphate)lysine" evidence="16">
    <location>
        <position position="358"/>
    </location>
</feature>
<dbReference type="GO" id="GO:0005789">
    <property type="term" value="C:endoplasmic reticulum membrane"/>
    <property type="evidence" value="ECO:0007669"/>
    <property type="project" value="UniProtKB-SubCell"/>
</dbReference>
<evidence type="ECO:0000313" key="17">
    <source>
        <dbReference type="EMBL" id="CAD8100083.1"/>
    </source>
</evidence>
<evidence type="ECO:0000256" key="2">
    <source>
        <dbReference type="ARBA" id="ARBA00004389"/>
    </source>
</evidence>
<evidence type="ECO:0000256" key="13">
    <source>
        <dbReference type="ARBA" id="ARBA00038302"/>
    </source>
</evidence>
<dbReference type="EC" id="4.1.2.27" evidence="14"/>
<dbReference type="PANTHER" id="PTHR42735:SF6">
    <property type="entry name" value="SPHINGOSINE-1-PHOSPHATE LYASE 1"/>
    <property type="match status" value="1"/>
</dbReference>
<proteinExistence type="inferred from homology"/>
<organism evidence="17 18">
    <name type="scientific">Paramecium sonneborni</name>
    <dbReference type="NCBI Taxonomy" id="65129"/>
    <lineage>
        <taxon>Eukaryota</taxon>
        <taxon>Sar</taxon>
        <taxon>Alveolata</taxon>
        <taxon>Ciliophora</taxon>
        <taxon>Intramacronucleata</taxon>
        <taxon>Oligohymenophorea</taxon>
        <taxon>Peniculida</taxon>
        <taxon>Parameciidae</taxon>
        <taxon>Paramecium</taxon>
    </lineage>
</organism>
<keyword evidence="10" id="KW-0443">Lipid metabolism</keyword>
<reference evidence="17" key="1">
    <citation type="submission" date="2021-01" db="EMBL/GenBank/DDBJ databases">
        <authorList>
            <consortium name="Genoscope - CEA"/>
            <person name="William W."/>
        </authorList>
    </citation>
    <scope>NUCLEOTIDE SEQUENCE</scope>
</reference>
<evidence type="ECO:0000256" key="5">
    <source>
        <dbReference type="ARBA" id="ARBA00022692"/>
    </source>
</evidence>
<keyword evidence="11" id="KW-0472">Membrane</keyword>
<keyword evidence="7 16" id="KW-0663">Pyridoxal phosphate</keyword>
<dbReference type="GO" id="GO:0019752">
    <property type="term" value="P:carboxylic acid metabolic process"/>
    <property type="evidence" value="ECO:0007669"/>
    <property type="project" value="InterPro"/>
</dbReference>
<evidence type="ECO:0000256" key="11">
    <source>
        <dbReference type="ARBA" id="ARBA00023136"/>
    </source>
</evidence>